<proteinExistence type="predicted"/>
<evidence type="ECO:0000256" key="1">
    <source>
        <dbReference type="SAM" id="MobiDB-lite"/>
    </source>
</evidence>
<organism evidence="3 4">
    <name type="scientific">Kribbella orskensis</name>
    <dbReference type="NCBI Taxonomy" id="2512216"/>
    <lineage>
        <taxon>Bacteria</taxon>
        <taxon>Bacillati</taxon>
        <taxon>Actinomycetota</taxon>
        <taxon>Actinomycetes</taxon>
        <taxon>Propionibacteriales</taxon>
        <taxon>Kribbellaceae</taxon>
        <taxon>Kribbella</taxon>
    </lineage>
</organism>
<accession>A0ABY2B633</accession>
<feature type="compositionally biased region" description="Low complexity" evidence="1">
    <location>
        <begin position="263"/>
        <end position="297"/>
    </location>
</feature>
<dbReference type="Proteomes" id="UP000295818">
    <property type="component" value="Unassembled WGS sequence"/>
</dbReference>
<name>A0ABY2B633_9ACTN</name>
<feature type="compositionally biased region" description="Low complexity" evidence="1">
    <location>
        <begin position="244"/>
        <end position="255"/>
    </location>
</feature>
<keyword evidence="2" id="KW-1133">Transmembrane helix</keyword>
<feature type="region of interest" description="Disordered" evidence="1">
    <location>
        <begin position="241"/>
        <end position="311"/>
    </location>
</feature>
<feature type="compositionally biased region" description="Polar residues" evidence="1">
    <location>
        <begin position="302"/>
        <end position="311"/>
    </location>
</feature>
<sequence length="311" mass="32308">MGLGDTATGCVVGLVVMTATDSHTATAPATAPDAGSARVLPDALPLLPEDPPRVGDFWLRARLGANAAGYLYSASDETGRDAVVAMMTEGSADDAAARDRFVTAVDDLPQEAVLAHNDVDDDDLALWVALGPVRPEDGSSAAADERLIAERRGEEVLSAVLMDRIPQLGRFRGPDYRHHWENRRRPGLFRIWPLPWPAVLRPASTLALILSLLTMAIIMAIAVLVAWLLFRNAPEVDPEPVIPSPSGTATVTVTPTTPPPGTGSPTTSGPGSPGTSTTPGPSPSGGTTSGPIPTEGPVSPGGTPTNPGDRF</sequence>
<feature type="transmembrane region" description="Helical" evidence="2">
    <location>
        <begin position="206"/>
        <end position="230"/>
    </location>
</feature>
<comment type="caution">
    <text evidence="3">The sequence shown here is derived from an EMBL/GenBank/DDBJ whole genome shotgun (WGS) entry which is preliminary data.</text>
</comment>
<keyword evidence="4" id="KW-1185">Reference proteome</keyword>
<keyword evidence="2" id="KW-0472">Membrane</keyword>
<reference evidence="3 4" key="1">
    <citation type="journal article" date="2015" name="Stand. Genomic Sci.">
        <title>Genomic Encyclopedia of Bacterial and Archaeal Type Strains, Phase III: the genomes of soil and plant-associated and newly described type strains.</title>
        <authorList>
            <person name="Whitman W.B."/>
            <person name="Woyke T."/>
            <person name="Klenk H.P."/>
            <person name="Zhou Y."/>
            <person name="Lilburn T.G."/>
            <person name="Beck B.J."/>
            <person name="De Vos P."/>
            <person name="Vandamme P."/>
            <person name="Eisen J.A."/>
            <person name="Garrity G."/>
            <person name="Hugenholtz P."/>
            <person name="Kyrpides N.C."/>
        </authorList>
    </citation>
    <scope>NUCLEOTIDE SEQUENCE [LARGE SCALE GENOMIC DNA]</scope>
    <source>
        <strain evidence="3 4">VKM Ac-2538</strain>
    </source>
</reference>
<evidence type="ECO:0000313" key="4">
    <source>
        <dbReference type="Proteomes" id="UP000295818"/>
    </source>
</evidence>
<keyword evidence="2" id="KW-0812">Transmembrane</keyword>
<protein>
    <submittedName>
        <fullName evidence="3">Uncharacterized protein</fullName>
    </submittedName>
</protein>
<dbReference type="EMBL" id="SLWM01000051">
    <property type="protein sequence ID" value="TCO07821.1"/>
    <property type="molecule type" value="Genomic_DNA"/>
</dbReference>
<evidence type="ECO:0000313" key="3">
    <source>
        <dbReference type="EMBL" id="TCO07821.1"/>
    </source>
</evidence>
<gene>
    <name evidence="3" type="ORF">EV644_1516</name>
</gene>
<evidence type="ECO:0000256" key="2">
    <source>
        <dbReference type="SAM" id="Phobius"/>
    </source>
</evidence>